<sequence>MNAKQVHKFVLSYLEATQCQILEKSPNHVIVKLSPEADRHLTNRPYYWSFVDRTGAEPETMTFSWQFATAEGEEDSAQTAQPQMGGTSASAYGIVAGGAAQQPPPLFPQAGPRILREDVYFGSGRLAQIFDSVREGGRCITLFEEPPRGRLDPFSSNPYTAWLGVNFKVGYECDMKREELYGWGISLATGNIDERFFEKLRERRLTAKLPSNVHLLRNGLSLRKGMTQLEHALERRIKTADFGWAVEADERRMDEMKRIEAYYEPMISRAATDEQAEALRTRFRQREAEIDWQYRPRVTLSVMNCGIFHLPGID</sequence>
<keyword evidence="2" id="KW-1185">Reference proteome</keyword>
<dbReference type="Pfam" id="PF11079">
    <property type="entry name" value="YqhG"/>
    <property type="match status" value="2"/>
</dbReference>
<dbReference type="InterPro" id="IPR024562">
    <property type="entry name" value="YqhG"/>
</dbReference>
<proteinExistence type="predicted"/>
<accession>A0A7X0VGS5</accession>
<gene>
    <name evidence="1" type="ORF">H7C19_22310</name>
</gene>
<dbReference type="AlphaFoldDB" id="A0A7X0VGS5"/>
<dbReference type="Proteomes" id="UP000547209">
    <property type="component" value="Unassembled WGS sequence"/>
</dbReference>
<evidence type="ECO:0000313" key="1">
    <source>
        <dbReference type="EMBL" id="MBB6673417.1"/>
    </source>
</evidence>
<evidence type="ECO:0000313" key="2">
    <source>
        <dbReference type="Proteomes" id="UP000547209"/>
    </source>
</evidence>
<organism evidence="1 2">
    <name type="scientific">Cohnella nanjingensis</name>
    <dbReference type="NCBI Taxonomy" id="1387779"/>
    <lineage>
        <taxon>Bacteria</taxon>
        <taxon>Bacillati</taxon>
        <taxon>Bacillota</taxon>
        <taxon>Bacilli</taxon>
        <taxon>Bacillales</taxon>
        <taxon>Paenibacillaceae</taxon>
        <taxon>Cohnella</taxon>
    </lineage>
</organism>
<reference evidence="1 2" key="1">
    <citation type="submission" date="2020-08" db="EMBL/GenBank/DDBJ databases">
        <title>Cohnella phylogeny.</title>
        <authorList>
            <person name="Dunlap C."/>
        </authorList>
    </citation>
    <scope>NUCLEOTIDE SEQUENCE [LARGE SCALE GENOMIC DNA]</scope>
    <source>
        <strain evidence="1 2">DSM 28246</strain>
    </source>
</reference>
<dbReference type="EMBL" id="JACJVP010000039">
    <property type="protein sequence ID" value="MBB6673417.1"/>
    <property type="molecule type" value="Genomic_DNA"/>
</dbReference>
<name>A0A7X0VGS5_9BACL</name>
<dbReference type="RefSeq" id="WP_185671286.1">
    <property type="nucleotide sequence ID" value="NZ_JACJVP010000039.1"/>
</dbReference>
<protein>
    <submittedName>
        <fullName evidence="1">Uncharacterized protein</fullName>
    </submittedName>
</protein>
<comment type="caution">
    <text evidence="1">The sequence shown here is derived from an EMBL/GenBank/DDBJ whole genome shotgun (WGS) entry which is preliminary data.</text>
</comment>